<keyword evidence="3" id="KW-1185">Reference proteome</keyword>
<name>A0A9P0VS91_ACAOB</name>
<evidence type="ECO:0000256" key="1">
    <source>
        <dbReference type="SAM" id="SignalP"/>
    </source>
</evidence>
<organism evidence="2 3">
    <name type="scientific">Acanthoscelides obtectus</name>
    <name type="common">Bean weevil</name>
    <name type="synonym">Bruchus obtectus</name>
    <dbReference type="NCBI Taxonomy" id="200917"/>
    <lineage>
        <taxon>Eukaryota</taxon>
        <taxon>Metazoa</taxon>
        <taxon>Ecdysozoa</taxon>
        <taxon>Arthropoda</taxon>
        <taxon>Hexapoda</taxon>
        <taxon>Insecta</taxon>
        <taxon>Pterygota</taxon>
        <taxon>Neoptera</taxon>
        <taxon>Endopterygota</taxon>
        <taxon>Coleoptera</taxon>
        <taxon>Polyphaga</taxon>
        <taxon>Cucujiformia</taxon>
        <taxon>Chrysomeloidea</taxon>
        <taxon>Chrysomelidae</taxon>
        <taxon>Bruchinae</taxon>
        <taxon>Bruchini</taxon>
        <taxon>Acanthoscelides</taxon>
    </lineage>
</organism>
<sequence length="127" mass="14322">MKIFFLISNMFSVSVNFFLVNDHSLSDYGINDGHVVSMVVKQPNLLEGEISNNSTSSSSAQQMCSQQYENSGCTSNEYYKVGEYVDVRMDNGAWYESEIVQITSCGTNTENVDQECIIFTVKSEYFI</sequence>
<evidence type="ECO:0000313" key="2">
    <source>
        <dbReference type="EMBL" id="CAH2018703.1"/>
    </source>
</evidence>
<protein>
    <recommendedName>
        <fullName evidence="4">Ubiquitin-like domain-containing protein</fullName>
    </recommendedName>
</protein>
<evidence type="ECO:0008006" key="4">
    <source>
        <dbReference type="Google" id="ProtNLM"/>
    </source>
</evidence>
<gene>
    <name evidence="2" type="ORF">ACAOBT_LOCUS36772</name>
</gene>
<keyword evidence="1" id="KW-0732">Signal</keyword>
<comment type="caution">
    <text evidence="2">The sequence shown here is derived from an EMBL/GenBank/DDBJ whole genome shotgun (WGS) entry which is preliminary data.</text>
</comment>
<dbReference type="AlphaFoldDB" id="A0A9P0VS91"/>
<feature type="signal peptide" evidence="1">
    <location>
        <begin position="1"/>
        <end position="17"/>
    </location>
</feature>
<feature type="chain" id="PRO_5040163329" description="Ubiquitin-like domain-containing protein" evidence="1">
    <location>
        <begin position="18"/>
        <end position="127"/>
    </location>
</feature>
<dbReference type="EMBL" id="CAKOFQ010009890">
    <property type="protein sequence ID" value="CAH2018703.1"/>
    <property type="molecule type" value="Genomic_DNA"/>
</dbReference>
<dbReference type="Gene3D" id="2.30.30.140">
    <property type="match status" value="1"/>
</dbReference>
<dbReference type="Proteomes" id="UP001152888">
    <property type="component" value="Unassembled WGS sequence"/>
</dbReference>
<accession>A0A9P0VS91</accession>
<dbReference type="SUPFAM" id="SSF54236">
    <property type="entry name" value="Ubiquitin-like"/>
    <property type="match status" value="1"/>
</dbReference>
<proteinExistence type="predicted"/>
<reference evidence="2" key="1">
    <citation type="submission" date="2022-03" db="EMBL/GenBank/DDBJ databases">
        <authorList>
            <person name="Sayadi A."/>
        </authorList>
    </citation>
    <scope>NUCLEOTIDE SEQUENCE</scope>
</reference>
<evidence type="ECO:0000313" key="3">
    <source>
        <dbReference type="Proteomes" id="UP001152888"/>
    </source>
</evidence>
<dbReference type="InterPro" id="IPR029071">
    <property type="entry name" value="Ubiquitin-like_domsf"/>
</dbReference>